<reference evidence="2" key="1">
    <citation type="submission" date="2022-04" db="EMBL/GenBank/DDBJ databases">
        <title>Whole genome sequence of Sphaerotilus sp. FB-5.</title>
        <authorList>
            <person name="Takeda M."/>
            <person name="Narihara S."/>
            <person name="Akimoto M."/>
            <person name="Akimoto R."/>
            <person name="Nishiyashiki S."/>
            <person name="Murakami T."/>
        </authorList>
    </citation>
    <scope>NUCLEOTIDE SEQUENCE</scope>
    <source>
        <strain evidence="2">FB-5</strain>
    </source>
</reference>
<evidence type="ECO:0000313" key="2">
    <source>
        <dbReference type="EMBL" id="BDI05732.1"/>
    </source>
</evidence>
<dbReference type="Gene3D" id="3.40.109.10">
    <property type="entry name" value="NADH Oxidase"/>
    <property type="match status" value="1"/>
</dbReference>
<sequence length="391" mass="42521">MLRRNILRVAGGGVIAAALPATLSGCSSAMPPEAVAAWQGPPAAETDPRRWALSWAILAPHSHNLQSWRVDLSRPGEIALHCDLTRLLPQTDPFSRQIMMSQGTFLELLDLAARERGQRCEIELFPEGAFGPEQPDPRPVARIRLVPDATVARDALFAQIPRRHTNRSAYDLARPVPAAAWAALADAVRPNPLHFGWVGPDTADGPALLARHRAIADEAWRIELTTPRTIMESYRVLRVGAAEVAQHRDGLTVLDAKVEWLARLGLFDRAQPPAPDSYATTSQIDDFRAKLASTPGFFWMVSEGNDRATQVNAGRAYARVQLAATALGLAVHPLQQALQEYPEQAGPHAAVRALLGASEGRRTVQMWARIGQAPEVGPAPRRALADFIQAG</sequence>
<dbReference type="InterPro" id="IPR000415">
    <property type="entry name" value="Nitroreductase-like"/>
</dbReference>
<evidence type="ECO:0008006" key="4">
    <source>
        <dbReference type="Google" id="ProtNLM"/>
    </source>
</evidence>
<dbReference type="Proteomes" id="UP001057498">
    <property type="component" value="Chromosome"/>
</dbReference>
<organism evidence="2 3">
    <name type="scientific">Sphaerotilus microaerophilus</name>
    <dbReference type="NCBI Taxonomy" id="2914710"/>
    <lineage>
        <taxon>Bacteria</taxon>
        <taxon>Pseudomonadati</taxon>
        <taxon>Pseudomonadota</taxon>
        <taxon>Betaproteobacteria</taxon>
        <taxon>Burkholderiales</taxon>
        <taxon>Sphaerotilaceae</taxon>
        <taxon>Sphaerotilus</taxon>
    </lineage>
</organism>
<keyword evidence="3" id="KW-1185">Reference proteome</keyword>
<dbReference type="RefSeq" id="WP_251969089.1">
    <property type="nucleotide sequence ID" value="NZ_AP025730.1"/>
</dbReference>
<proteinExistence type="predicted"/>
<dbReference type="PROSITE" id="PS51257">
    <property type="entry name" value="PROKAR_LIPOPROTEIN"/>
    <property type="match status" value="1"/>
</dbReference>
<evidence type="ECO:0000313" key="3">
    <source>
        <dbReference type="Proteomes" id="UP001057498"/>
    </source>
</evidence>
<dbReference type="SUPFAM" id="SSF55469">
    <property type="entry name" value="FMN-dependent nitroreductase-like"/>
    <property type="match status" value="1"/>
</dbReference>
<feature type="signal peptide" evidence="1">
    <location>
        <begin position="1"/>
        <end position="29"/>
    </location>
</feature>
<keyword evidence="1" id="KW-0732">Signal</keyword>
<evidence type="ECO:0000256" key="1">
    <source>
        <dbReference type="SAM" id="SignalP"/>
    </source>
</evidence>
<dbReference type="EMBL" id="AP025730">
    <property type="protein sequence ID" value="BDI05732.1"/>
    <property type="molecule type" value="Genomic_DNA"/>
</dbReference>
<gene>
    <name evidence="2" type="ORF">CATMQ487_27020</name>
</gene>
<protein>
    <recommendedName>
        <fullName evidence="4">Twin-arginine translocation pathway signal protein</fullName>
    </recommendedName>
</protein>
<name>A0ABM7YMQ6_9BURK</name>
<feature type="chain" id="PRO_5046178475" description="Twin-arginine translocation pathway signal protein" evidence="1">
    <location>
        <begin position="30"/>
        <end position="391"/>
    </location>
</feature>
<dbReference type="NCBIfam" id="NF047509">
    <property type="entry name" value="Rv3131_FMN_oxido"/>
    <property type="match status" value="1"/>
</dbReference>
<accession>A0ABM7YMQ6</accession>